<protein>
    <recommendedName>
        <fullName evidence="4">HTH luxR-type domain-containing protein</fullName>
    </recommendedName>
</protein>
<evidence type="ECO:0000313" key="6">
    <source>
        <dbReference type="Proteomes" id="UP000608530"/>
    </source>
</evidence>
<dbReference type="PROSITE" id="PS50043">
    <property type="entry name" value="HTH_LUXR_2"/>
    <property type="match status" value="1"/>
</dbReference>
<dbReference type="RefSeq" id="WP_200115147.1">
    <property type="nucleotide sequence ID" value="NZ_JAEHOH010000010.1"/>
</dbReference>
<dbReference type="PANTHER" id="PTHR44688">
    <property type="entry name" value="DNA-BINDING TRANSCRIPTIONAL ACTIVATOR DEVR_DOSR"/>
    <property type="match status" value="1"/>
</dbReference>
<sequence length="814" mass="88102">MERATGRAEGGGAQGAPRVSATVFRRPRLLERLDSWPDITVVHGPIGSGKTTLLASWVASLASPVLWCEPEAGALPFSELEAFAAAGAGVLVIDLGERADAAQFARLGSLIDRSPRLRVAVATRSTRTARELAAASDAALDVIGPADLLVTLDELRDADLLDGDDARLELLRRSEGLAVAVRAKIDDALGRTSGARERLRRLLRSELGAHGGRYEAALRVALLPRVDRAILAGWEIPDRFVDDLDEAGLAEWDDDWLRMHPYIRGVLAEDAEQQLPLVERRRLLAAAVRSSLVERDPLQGLRTAFELRDLGLATEVVFANMVELLEARDATYEVFQGIPPSDLRGYPGLTVLLALLSNMDPDTRPRALQLLATESIFQRLHPSRGLHRERVVYRAFEAAALRLTPFSGRALPLIRRAVEDFSALSDEDVDALGRMGPMLQVHLGIGAFYLRDLELARRCFEMADAKHIEAGRADRVDPLSMRAGLAALSGDLPLARRLLEEADAAEWPAGWRGSSPADFFNLGRAVLALEDGDPHAAEAHLDAAGPTVDIIEHWTLYALVRARRDRLAGEVEAGLMRVQRLREQRGAAPGTAMARSLLDAAEAELRLASGEAVTARRVAARSAKHSAVCRLVLARAELALDRTSEAAVHAQRVLGAPAATPRSRLEAELVLACSALRAGHPRDVEVFATRISELVRSTEVRAPLRTIAPRDREPLVDALLRAGVAEAITSLVAAEALPAEAEVEPLVALTPREQAVLEALVDAGTMDEIAARLFVSRNTVKSQLRNVYRKLGVSSREAALSRAALLGLLEEPAA</sequence>
<dbReference type="AlphaFoldDB" id="A0A934Q9A2"/>
<keyword evidence="6" id="KW-1185">Reference proteome</keyword>
<dbReference type="SUPFAM" id="SSF52540">
    <property type="entry name" value="P-loop containing nucleoside triphosphate hydrolases"/>
    <property type="match status" value="1"/>
</dbReference>
<dbReference type="PANTHER" id="PTHR44688:SF16">
    <property type="entry name" value="DNA-BINDING TRANSCRIPTIONAL ACTIVATOR DEVR_DOSR"/>
    <property type="match status" value="1"/>
</dbReference>
<dbReference type="EMBL" id="JAEHOH010000010">
    <property type="protein sequence ID" value="MBK0419004.1"/>
    <property type="molecule type" value="Genomic_DNA"/>
</dbReference>
<evidence type="ECO:0000259" key="4">
    <source>
        <dbReference type="PROSITE" id="PS50043"/>
    </source>
</evidence>
<dbReference type="InterPro" id="IPR000792">
    <property type="entry name" value="Tscrpt_reg_LuxR_C"/>
</dbReference>
<comment type="caution">
    <text evidence="5">The sequence shown here is derived from an EMBL/GenBank/DDBJ whole genome shotgun (WGS) entry which is preliminary data.</text>
</comment>
<accession>A0A934Q9A2</accession>
<evidence type="ECO:0000313" key="5">
    <source>
        <dbReference type="EMBL" id="MBK0419004.1"/>
    </source>
</evidence>
<dbReference type="PRINTS" id="PR00038">
    <property type="entry name" value="HTHLUXR"/>
</dbReference>
<dbReference type="Gene3D" id="1.10.10.10">
    <property type="entry name" value="Winged helix-like DNA-binding domain superfamily/Winged helix DNA-binding domain"/>
    <property type="match status" value="1"/>
</dbReference>
<dbReference type="InterPro" id="IPR027417">
    <property type="entry name" value="P-loop_NTPase"/>
</dbReference>
<dbReference type="CDD" id="cd06170">
    <property type="entry name" value="LuxR_C_like"/>
    <property type="match status" value="1"/>
</dbReference>
<dbReference type="SMART" id="SM00421">
    <property type="entry name" value="HTH_LUXR"/>
    <property type="match status" value="1"/>
</dbReference>
<gene>
    <name evidence="5" type="ORF">JD276_08145</name>
</gene>
<dbReference type="InterPro" id="IPR036388">
    <property type="entry name" value="WH-like_DNA-bd_sf"/>
</dbReference>
<dbReference type="SUPFAM" id="SSF46894">
    <property type="entry name" value="C-terminal effector domain of the bipartite response regulators"/>
    <property type="match status" value="1"/>
</dbReference>
<keyword evidence="2" id="KW-0238">DNA-binding</keyword>
<dbReference type="Proteomes" id="UP000608530">
    <property type="component" value="Unassembled WGS sequence"/>
</dbReference>
<reference evidence="5" key="1">
    <citation type="submission" date="2020-12" db="EMBL/GenBank/DDBJ databases">
        <title>Leucobacter sp. CAS1, isolated from Chromium sludge.</title>
        <authorList>
            <person name="Xu Z."/>
        </authorList>
    </citation>
    <scope>NUCLEOTIDE SEQUENCE</scope>
    <source>
        <strain evidence="5">CSA1</strain>
    </source>
</reference>
<feature type="domain" description="HTH luxR-type" evidence="4">
    <location>
        <begin position="742"/>
        <end position="807"/>
    </location>
</feature>
<evidence type="ECO:0000256" key="2">
    <source>
        <dbReference type="ARBA" id="ARBA00023125"/>
    </source>
</evidence>
<evidence type="ECO:0000256" key="3">
    <source>
        <dbReference type="ARBA" id="ARBA00023163"/>
    </source>
</evidence>
<dbReference type="InterPro" id="IPR016032">
    <property type="entry name" value="Sig_transdc_resp-reg_C-effctor"/>
</dbReference>
<organism evidence="5 6">
    <name type="scientific">Leucobacter chromiisoli</name>
    <dbReference type="NCBI Taxonomy" id="2796471"/>
    <lineage>
        <taxon>Bacteria</taxon>
        <taxon>Bacillati</taxon>
        <taxon>Actinomycetota</taxon>
        <taxon>Actinomycetes</taxon>
        <taxon>Micrococcales</taxon>
        <taxon>Microbacteriaceae</taxon>
        <taxon>Leucobacter</taxon>
    </lineage>
</organism>
<proteinExistence type="predicted"/>
<dbReference type="GO" id="GO:0003677">
    <property type="term" value="F:DNA binding"/>
    <property type="evidence" value="ECO:0007669"/>
    <property type="project" value="UniProtKB-KW"/>
</dbReference>
<keyword evidence="3" id="KW-0804">Transcription</keyword>
<evidence type="ECO:0000256" key="1">
    <source>
        <dbReference type="ARBA" id="ARBA00023015"/>
    </source>
</evidence>
<dbReference type="Pfam" id="PF00196">
    <property type="entry name" value="GerE"/>
    <property type="match status" value="1"/>
</dbReference>
<dbReference type="GO" id="GO:0006355">
    <property type="term" value="P:regulation of DNA-templated transcription"/>
    <property type="evidence" value="ECO:0007669"/>
    <property type="project" value="InterPro"/>
</dbReference>
<name>A0A934Q9A2_9MICO</name>
<keyword evidence="1" id="KW-0805">Transcription regulation</keyword>